<dbReference type="GO" id="GO:0004565">
    <property type="term" value="F:beta-galactosidase activity"/>
    <property type="evidence" value="ECO:0007669"/>
    <property type="project" value="UniProtKB-EC"/>
</dbReference>
<keyword evidence="5 8" id="KW-0326">Glycosidase</keyword>
<dbReference type="PANTHER" id="PTHR46323">
    <property type="entry name" value="BETA-GALACTOSIDASE"/>
    <property type="match status" value="1"/>
</dbReference>
<keyword evidence="4 8" id="KW-0378">Hydrolase</keyword>
<comment type="caution">
    <text evidence="8">The sequence shown here is derived from an EMBL/GenBank/DDBJ whole genome shotgun (WGS) entry which is preliminary data.</text>
</comment>
<gene>
    <name evidence="8" type="ORF">EZS27_042842</name>
</gene>
<accession>A0A5J4P7T3</accession>
<feature type="domain" description="Glycoside hydrolase family 2 immunoglobulin-like beta-sandwich" evidence="6">
    <location>
        <begin position="58"/>
        <end position="168"/>
    </location>
</feature>
<dbReference type="PANTHER" id="PTHR46323:SF2">
    <property type="entry name" value="BETA-GALACTOSIDASE"/>
    <property type="match status" value="1"/>
</dbReference>
<reference evidence="8" key="1">
    <citation type="submission" date="2019-03" db="EMBL/GenBank/DDBJ databases">
        <title>Single cell metagenomics reveals metabolic interactions within the superorganism composed of flagellate Streblomastix strix and complex community of Bacteroidetes bacteria on its surface.</title>
        <authorList>
            <person name="Treitli S.C."/>
            <person name="Kolisko M."/>
            <person name="Husnik F."/>
            <person name="Keeling P."/>
            <person name="Hampl V."/>
        </authorList>
    </citation>
    <scope>NUCLEOTIDE SEQUENCE</scope>
    <source>
        <strain evidence="8">STM</strain>
    </source>
</reference>
<dbReference type="GO" id="GO:0009341">
    <property type="term" value="C:beta-galactosidase complex"/>
    <property type="evidence" value="ECO:0007669"/>
    <property type="project" value="TreeGrafter"/>
</dbReference>
<dbReference type="FunFam" id="2.60.40.10:FF:000680">
    <property type="entry name" value="Beta-galactosidase"/>
    <property type="match status" value="1"/>
</dbReference>
<evidence type="ECO:0000256" key="4">
    <source>
        <dbReference type="ARBA" id="ARBA00022801"/>
    </source>
</evidence>
<dbReference type="EC" id="3.2.1.23" evidence="3"/>
<evidence type="ECO:0000256" key="2">
    <source>
        <dbReference type="ARBA" id="ARBA00007401"/>
    </source>
</evidence>
<evidence type="ECO:0000259" key="7">
    <source>
        <dbReference type="Pfam" id="PF02837"/>
    </source>
</evidence>
<protein>
    <recommendedName>
        <fullName evidence="3">beta-galactosidase</fullName>
        <ecNumber evidence="3">3.2.1.23</ecNumber>
    </recommendedName>
</protein>
<dbReference type="Gene3D" id="3.20.20.80">
    <property type="entry name" value="Glycosidases"/>
    <property type="match status" value="1"/>
</dbReference>
<dbReference type="Gene3D" id="2.60.40.10">
    <property type="entry name" value="Immunoglobulins"/>
    <property type="match status" value="1"/>
</dbReference>
<comment type="similarity">
    <text evidence="2">Belongs to the glycosyl hydrolase 2 family.</text>
</comment>
<evidence type="ECO:0000256" key="1">
    <source>
        <dbReference type="ARBA" id="ARBA00001412"/>
    </source>
</evidence>
<dbReference type="InterPro" id="IPR017853">
    <property type="entry name" value="GH"/>
</dbReference>
<comment type="catalytic activity">
    <reaction evidence="1">
        <text>Hydrolysis of terminal non-reducing beta-D-galactose residues in beta-D-galactosides.</text>
        <dbReference type="EC" id="3.2.1.23"/>
    </reaction>
</comment>
<feature type="domain" description="Glycosyl hydrolases family 2 sugar binding" evidence="7">
    <location>
        <begin position="1"/>
        <end position="55"/>
    </location>
</feature>
<evidence type="ECO:0000313" key="8">
    <source>
        <dbReference type="EMBL" id="KAA6305505.1"/>
    </source>
</evidence>
<dbReference type="Pfam" id="PF02837">
    <property type="entry name" value="Glyco_hydro_2_N"/>
    <property type="match status" value="1"/>
</dbReference>
<dbReference type="AlphaFoldDB" id="A0A5J4P7T3"/>
<feature type="non-terminal residue" evidence="8">
    <location>
        <position position="1"/>
    </location>
</feature>
<evidence type="ECO:0000256" key="3">
    <source>
        <dbReference type="ARBA" id="ARBA00012756"/>
    </source>
</evidence>
<feature type="non-terminal residue" evidence="8">
    <location>
        <position position="198"/>
    </location>
</feature>
<dbReference type="GO" id="GO:0005990">
    <property type="term" value="P:lactose catabolic process"/>
    <property type="evidence" value="ECO:0007669"/>
    <property type="project" value="TreeGrafter"/>
</dbReference>
<evidence type="ECO:0000259" key="6">
    <source>
        <dbReference type="Pfam" id="PF00703"/>
    </source>
</evidence>
<dbReference type="InterPro" id="IPR008979">
    <property type="entry name" value="Galactose-bd-like_sf"/>
</dbReference>
<dbReference type="InterPro" id="IPR036156">
    <property type="entry name" value="Beta-gal/glucu_dom_sf"/>
</dbReference>
<dbReference type="Gene3D" id="2.60.120.260">
    <property type="entry name" value="Galactose-binding domain-like"/>
    <property type="match status" value="1"/>
</dbReference>
<evidence type="ECO:0000256" key="5">
    <source>
        <dbReference type="ARBA" id="ARBA00023295"/>
    </source>
</evidence>
<dbReference type="InterPro" id="IPR006102">
    <property type="entry name" value="Ig-like_GH2"/>
</dbReference>
<dbReference type="InterPro" id="IPR050347">
    <property type="entry name" value="Bact_Beta-galactosidase"/>
</dbReference>
<sequence>DSKTPARFNVTKNLKKGKNVIAVQVHRFSDGNYLEDQDFWRISGFERDIYLYAQPKLHIADFNVQSPLDNNYENGLLTVKVNLTNVPGTVRNCLVSYQLLDKNGKDVVVSQRKSINIAKNSEVVFQSQKVNSPLHWTAETPNLYTLVISIKDANGKVIEATSCKVGFRTVEIINKQLLVNGQPILIKGVNYHEHNEYT</sequence>
<dbReference type="SUPFAM" id="SSF49785">
    <property type="entry name" value="Galactose-binding domain-like"/>
    <property type="match status" value="1"/>
</dbReference>
<dbReference type="InterPro" id="IPR013783">
    <property type="entry name" value="Ig-like_fold"/>
</dbReference>
<organism evidence="8">
    <name type="scientific">termite gut metagenome</name>
    <dbReference type="NCBI Taxonomy" id="433724"/>
    <lineage>
        <taxon>unclassified sequences</taxon>
        <taxon>metagenomes</taxon>
        <taxon>organismal metagenomes</taxon>
    </lineage>
</organism>
<dbReference type="InterPro" id="IPR006104">
    <property type="entry name" value="Glyco_hydro_2_N"/>
</dbReference>
<dbReference type="SUPFAM" id="SSF49303">
    <property type="entry name" value="beta-Galactosidase/glucuronidase domain"/>
    <property type="match status" value="1"/>
</dbReference>
<proteinExistence type="inferred from homology"/>
<dbReference type="EMBL" id="SNRY01010646">
    <property type="protein sequence ID" value="KAA6305505.1"/>
    <property type="molecule type" value="Genomic_DNA"/>
</dbReference>
<dbReference type="Pfam" id="PF00703">
    <property type="entry name" value="Glyco_hydro_2"/>
    <property type="match status" value="1"/>
</dbReference>
<dbReference type="SUPFAM" id="SSF51445">
    <property type="entry name" value="(Trans)glycosidases"/>
    <property type="match status" value="1"/>
</dbReference>
<name>A0A5J4P7T3_9ZZZZ</name>